<dbReference type="SUPFAM" id="SSF56112">
    <property type="entry name" value="Protein kinase-like (PK-like)"/>
    <property type="match status" value="1"/>
</dbReference>
<dbReference type="Pfam" id="PF13927">
    <property type="entry name" value="Ig_3"/>
    <property type="match status" value="2"/>
</dbReference>
<dbReference type="EMBL" id="JABFTP020000165">
    <property type="protein sequence ID" value="KAL3284491.1"/>
    <property type="molecule type" value="Genomic_DNA"/>
</dbReference>
<dbReference type="SUPFAM" id="SSF48726">
    <property type="entry name" value="Immunoglobulin"/>
    <property type="match status" value="5"/>
</dbReference>
<keyword evidence="10" id="KW-0460">Magnesium</keyword>
<sequence>MPPTNQVVRKGVSAFFHCVYSEADVVEWYYKDVGPLKSTDKYTIHSNQTLEIKDAQESDEGLYNCVGIKTESTDVPQSYTAELKLAQISSLSAESFEPLLPKEGKFVLAKGSYFQLTCLEPESFPEAKKWWLKPGGHTVSDAGEIKVDDDNRLIIPTVKLEHSGNYTCVAENIAGKTEKFVELIVTTIPVIKMYPNIMPVMENAETELVCEYETQAGTFSSIKWRKDGKLMKNEYNPLNHHQRIKIFKDNGTLLINNIQPQDRGEYVCVISSQQFSPIVSKPASVSVIETLKFVPPPVDRKLELGTVSKVHCKAQGTPPPNVRWMKNDENFEDFPSHVTDMNGTLHFNGVLNEDKGQYNCTASNNQGSISALIVIDVVVSPKFNITPKNPTEVVEGQNVIIDCVVEGNPKPTIHWDKNLVMNDFDKSRFTVLENGSLFIAEARKDDENKYGCTAGSSAGLNRKEAQLIVLSSDDTTVTKAVLITMSVAAAYIILVVGLMVWCRYRRKSRKTPITEGKAENGNVEHTELIEDVDSGSSKKDINKTENHKEGQKSDGAETTHSQSSGQSRKSRSSYDKIAISKSHLKETKLVGRGEFGDVMLGKITKSNIPILDKRHSSTNGITEDKEIHVLIKTLTHTKDENCLAEFKREIDMFLKLSHENITQLIGLCRESEPHFLLLEHTDWGDLKQFLVATRKGTPPPLSSVQAAGVVHQIAKAMDHISSNRIVLKDLAARNCLVTSSLVVKVGLPRLTRDPYSQEYCKHINQIIPLRWLPYEAVYEDEYSTKSDTYAFGVVIWEVFSQGELPFPKMNDNSMLNKLKEKKLEWKAHPSTPDDIKNLQMDCLDIDPQKRPEFSEIVTTIADALTKM</sequence>
<dbReference type="PRINTS" id="PR00109">
    <property type="entry name" value="TYRKINASE"/>
</dbReference>
<feature type="transmembrane region" description="Helical" evidence="12">
    <location>
        <begin position="480"/>
        <end position="501"/>
    </location>
</feature>
<feature type="compositionally biased region" description="Basic and acidic residues" evidence="11">
    <location>
        <begin position="516"/>
        <end position="528"/>
    </location>
</feature>
<organism evidence="15 16">
    <name type="scientific">Cryptolaemus montrouzieri</name>
    <dbReference type="NCBI Taxonomy" id="559131"/>
    <lineage>
        <taxon>Eukaryota</taxon>
        <taxon>Metazoa</taxon>
        <taxon>Ecdysozoa</taxon>
        <taxon>Arthropoda</taxon>
        <taxon>Hexapoda</taxon>
        <taxon>Insecta</taxon>
        <taxon>Pterygota</taxon>
        <taxon>Neoptera</taxon>
        <taxon>Endopterygota</taxon>
        <taxon>Coleoptera</taxon>
        <taxon>Polyphaga</taxon>
        <taxon>Cucujiformia</taxon>
        <taxon>Coccinelloidea</taxon>
        <taxon>Coccinellidae</taxon>
        <taxon>Scymninae</taxon>
        <taxon>Scymnini</taxon>
        <taxon>Cryptolaemus</taxon>
    </lineage>
</organism>
<feature type="binding site" evidence="9">
    <location>
        <position position="733"/>
    </location>
    <ligand>
        <name>ATP</name>
        <dbReference type="ChEBI" id="CHEBI:30616"/>
    </ligand>
</feature>
<comment type="subcellular location">
    <subcellularLocation>
        <location evidence="1">Membrane</location>
        <topology evidence="1">Single-pass membrane protein</topology>
    </subcellularLocation>
</comment>
<evidence type="ECO:0000256" key="6">
    <source>
        <dbReference type="ARBA" id="ARBA00023180"/>
    </source>
</evidence>
<feature type="domain" description="Ig-like" evidence="14">
    <location>
        <begin position="101"/>
        <end position="186"/>
    </location>
</feature>
<evidence type="ECO:0000313" key="15">
    <source>
        <dbReference type="EMBL" id="KAL3284491.1"/>
    </source>
</evidence>
<feature type="active site" description="Proton acceptor" evidence="8">
    <location>
        <position position="729"/>
    </location>
</feature>
<dbReference type="SMART" id="SM00409">
    <property type="entry name" value="IG"/>
    <property type="match status" value="5"/>
</dbReference>
<dbReference type="Pfam" id="PF07714">
    <property type="entry name" value="PK_Tyr_Ser-Thr"/>
    <property type="match status" value="1"/>
</dbReference>
<dbReference type="PIRSF" id="PIRSF000615">
    <property type="entry name" value="TyrPK_CSF1-R"/>
    <property type="match status" value="1"/>
</dbReference>
<dbReference type="InterPro" id="IPR001245">
    <property type="entry name" value="Ser-Thr/Tyr_kinase_cat_dom"/>
</dbReference>
<reference evidence="15 16" key="1">
    <citation type="journal article" date="2021" name="BMC Biol.">
        <title>Horizontally acquired antibacterial genes associated with adaptive radiation of ladybird beetles.</title>
        <authorList>
            <person name="Li H.S."/>
            <person name="Tang X.F."/>
            <person name="Huang Y.H."/>
            <person name="Xu Z.Y."/>
            <person name="Chen M.L."/>
            <person name="Du X.Y."/>
            <person name="Qiu B.Y."/>
            <person name="Chen P.T."/>
            <person name="Zhang W."/>
            <person name="Slipinski A."/>
            <person name="Escalona H.E."/>
            <person name="Waterhouse R.M."/>
            <person name="Zwick A."/>
            <person name="Pang H."/>
        </authorList>
    </citation>
    <scope>NUCLEOTIDE SEQUENCE [LARGE SCALE GENOMIC DNA]</scope>
    <source>
        <strain evidence="15">SYSU2018</strain>
    </source>
</reference>
<evidence type="ECO:0000256" key="4">
    <source>
        <dbReference type="ARBA" id="ARBA00023136"/>
    </source>
</evidence>
<feature type="domain" description="Protein kinase" evidence="13">
    <location>
        <begin position="584"/>
        <end position="864"/>
    </location>
</feature>
<dbReference type="Gene3D" id="2.60.40.10">
    <property type="entry name" value="Immunoglobulins"/>
    <property type="match status" value="5"/>
</dbReference>
<dbReference type="InterPro" id="IPR036179">
    <property type="entry name" value="Ig-like_dom_sf"/>
</dbReference>
<dbReference type="InterPro" id="IPR013098">
    <property type="entry name" value="Ig_I-set"/>
</dbReference>
<name>A0ABD2P0K5_9CUCU</name>
<gene>
    <name evidence="15" type="ORF">HHI36_018652</name>
</gene>
<evidence type="ECO:0000313" key="16">
    <source>
        <dbReference type="Proteomes" id="UP001516400"/>
    </source>
</evidence>
<feature type="domain" description="Ig-like" evidence="14">
    <location>
        <begin position="189"/>
        <end position="286"/>
    </location>
</feature>
<dbReference type="GO" id="GO:0016020">
    <property type="term" value="C:membrane"/>
    <property type="evidence" value="ECO:0007669"/>
    <property type="project" value="UniProtKB-SubCell"/>
</dbReference>
<dbReference type="AlphaFoldDB" id="A0ABD2P0K5"/>
<dbReference type="PROSITE" id="PS50835">
    <property type="entry name" value="IG_LIKE"/>
    <property type="match status" value="4"/>
</dbReference>
<evidence type="ECO:0008006" key="17">
    <source>
        <dbReference type="Google" id="ProtNLM"/>
    </source>
</evidence>
<keyword evidence="16" id="KW-1185">Reference proteome</keyword>
<feature type="domain" description="Ig-like" evidence="14">
    <location>
        <begin position="295"/>
        <end position="370"/>
    </location>
</feature>
<dbReference type="InterPro" id="IPR011009">
    <property type="entry name" value="Kinase-like_dom_sf"/>
</dbReference>
<evidence type="ECO:0000256" key="3">
    <source>
        <dbReference type="ARBA" id="ARBA00022989"/>
    </source>
</evidence>
<evidence type="ECO:0000256" key="10">
    <source>
        <dbReference type="PIRSR" id="PIRSR000615-3"/>
    </source>
</evidence>
<dbReference type="InterPro" id="IPR050122">
    <property type="entry name" value="RTK"/>
</dbReference>
<dbReference type="Gene3D" id="3.30.200.20">
    <property type="entry name" value="Phosphorylase Kinase, domain 1"/>
    <property type="match status" value="1"/>
</dbReference>
<evidence type="ECO:0000256" key="2">
    <source>
        <dbReference type="ARBA" id="ARBA00022692"/>
    </source>
</evidence>
<evidence type="ECO:0000259" key="13">
    <source>
        <dbReference type="PROSITE" id="PS50011"/>
    </source>
</evidence>
<evidence type="ECO:0000256" key="12">
    <source>
        <dbReference type="SAM" id="Phobius"/>
    </source>
</evidence>
<evidence type="ECO:0000256" key="5">
    <source>
        <dbReference type="ARBA" id="ARBA00023157"/>
    </source>
</evidence>
<keyword evidence="7" id="KW-0393">Immunoglobulin domain</keyword>
<dbReference type="PANTHER" id="PTHR24416:SF611">
    <property type="entry name" value="TYROSINE-PROTEIN KINASE TRANSMEMBRANE RECEPTOR ROR"/>
    <property type="match status" value="1"/>
</dbReference>
<evidence type="ECO:0000256" key="9">
    <source>
        <dbReference type="PIRSR" id="PIRSR000615-2"/>
    </source>
</evidence>
<dbReference type="InterPro" id="IPR007110">
    <property type="entry name" value="Ig-like_dom"/>
</dbReference>
<dbReference type="GO" id="GO:0004714">
    <property type="term" value="F:transmembrane receptor protein tyrosine kinase activity"/>
    <property type="evidence" value="ECO:0007669"/>
    <property type="project" value="UniProtKB-ARBA"/>
</dbReference>
<dbReference type="Pfam" id="PF07679">
    <property type="entry name" value="I-set"/>
    <property type="match status" value="3"/>
</dbReference>
<keyword evidence="3 12" id="KW-1133">Transmembrane helix</keyword>
<dbReference type="InterPro" id="IPR013783">
    <property type="entry name" value="Ig-like_fold"/>
</dbReference>
<dbReference type="InterPro" id="IPR003599">
    <property type="entry name" value="Ig_sub"/>
</dbReference>
<dbReference type="InterPro" id="IPR003598">
    <property type="entry name" value="Ig_sub2"/>
</dbReference>
<dbReference type="PANTHER" id="PTHR24416">
    <property type="entry name" value="TYROSINE-PROTEIN KINASE RECEPTOR"/>
    <property type="match status" value="1"/>
</dbReference>
<dbReference type="FunFam" id="2.60.40.10:FF:000032">
    <property type="entry name" value="palladin isoform X1"/>
    <property type="match status" value="2"/>
</dbReference>
<dbReference type="PROSITE" id="PS50011">
    <property type="entry name" value="PROTEIN_KINASE_DOM"/>
    <property type="match status" value="1"/>
</dbReference>
<comment type="caution">
    <text evidence="15">The sequence shown here is derived from an EMBL/GenBank/DDBJ whole genome shotgun (WGS) entry which is preliminary data.</text>
</comment>
<accession>A0ABD2P0K5</accession>
<evidence type="ECO:0000256" key="1">
    <source>
        <dbReference type="ARBA" id="ARBA00004167"/>
    </source>
</evidence>
<keyword evidence="4 12" id="KW-0472">Membrane</keyword>
<keyword evidence="2 12" id="KW-0812">Transmembrane</keyword>
<feature type="binding site" evidence="10">
    <location>
        <position position="734"/>
    </location>
    <ligand>
        <name>Mg(2+)</name>
        <dbReference type="ChEBI" id="CHEBI:18420"/>
    </ligand>
</feature>
<keyword evidence="9" id="KW-0067">ATP-binding</keyword>
<feature type="region of interest" description="Disordered" evidence="11">
    <location>
        <begin position="511"/>
        <end position="574"/>
    </location>
</feature>
<feature type="compositionally biased region" description="Basic and acidic residues" evidence="11">
    <location>
        <begin position="536"/>
        <end position="557"/>
    </location>
</feature>
<keyword evidence="10" id="KW-0479">Metal-binding</keyword>
<evidence type="ECO:0000256" key="8">
    <source>
        <dbReference type="PIRSR" id="PIRSR000615-1"/>
    </source>
</evidence>
<dbReference type="Gene3D" id="1.10.510.10">
    <property type="entry name" value="Transferase(Phosphotransferase) domain 1"/>
    <property type="match status" value="1"/>
</dbReference>
<protein>
    <recommendedName>
        <fullName evidence="17">Tyrosine-protein kinase-like otk</fullName>
    </recommendedName>
</protein>
<proteinExistence type="predicted"/>
<keyword evidence="6" id="KW-0325">Glycoprotein</keyword>
<keyword evidence="9" id="KW-0547">Nucleotide-binding</keyword>
<dbReference type="SMART" id="SM00408">
    <property type="entry name" value="IGc2"/>
    <property type="match status" value="5"/>
</dbReference>
<evidence type="ECO:0000256" key="7">
    <source>
        <dbReference type="ARBA" id="ARBA00023319"/>
    </source>
</evidence>
<evidence type="ECO:0000259" key="14">
    <source>
        <dbReference type="PROSITE" id="PS50835"/>
    </source>
</evidence>
<dbReference type="InterPro" id="IPR000719">
    <property type="entry name" value="Prot_kinase_dom"/>
</dbReference>
<evidence type="ECO:0000256" key="11">
    <source>
        <dbReference type="SAM" id="MobiDB-lite"/>
    </source>
</evidence>
<keyword evidence="5" id="KW-1015">Disulfide bond</keyword>
<feature type="domain" description="Ig-like" evidence="14">
    <location>
        <begin position="381"/>
        <end position="468"/>
    </location>
</feature>
<dbReference type="Proteomes" id="UP001516400">
    <property type="component" value="Unassembled WGS sequence"/>
</dbReference>